<protein>
    <recommendedName>
        <fullName evidence="4">LIM zinc-binding domain-containing protein</fullName>
    </recommendedName>
</protein>
<dbReference type="Gene3D" id="2.10.110.10">
    <property type="entry name" value="Cysteine Rich Protein"/>
    <property type="match status" value="1"/>
</dbReference>
<keyword evidence="2" id="KW-0862">Zinc</keyword>
<dbReference type="GO" id="GO:0000932">
    <property type="term" value="C:P-body"/>
    <property type="evidence" value="ECO:0007669"/>
    <property type="project" value="TreeGrafter"/>
</dbReference>
<evidence type="ECO:0000313" key="5">
    <source>
        <dbReference type="Ensembl" id="ENSSANP00000054766.1"/>
    </source>
</evidence>
<sequence>KSNAQSSIFSTCAKCTGGVYGADQACQAMGQVYHDSCFTCCAFYDFSGRVFCEEDYLVCGLVLFVNYFLN</sequence>
<dbReference type="GO" id="GO:0005912">
    <property type="term" value="C:adherens junction"/>
    <property type="evidence" value="ECO:0007669"/>
    <property type="project" value="TreeGrafter"/>
</dbReference>
<dbReference type="InterPro" id="IPR001781">
    <property type="entry name" value="Znf_LIM"/>
</dbReference>
<accession>A0A671PA05</accession>
<dbReference type="GO" id="GO:0003714">
    <property type="term" value="F:transcription corepressor activity"/>
    <property type="evidence" value="ECO:0007669"/>
    <property type="project" value="TreeGrafter"/>
</dbReference>
<dbReference type="GO" id="GO:0005634">
    <property type="term" value="C:nucleus"/>
    <property type="evidence" value="ECO:0007669"/>
    <property type="project" value="TreeGrafter"/>
</dbReference>
<dbReference type="GO" id="GO:0001666">
    <property type="term" value="P:response to hypoxia"/>
    <property type="evidence" value="ECO:0007669"/>
    <property type="project" value="TreeGrafter"/>
</dbReference>
<name>A0A671PA05_9TELE</name>
<dbReference type="Pfam" id="PF00412">
    <property type="entry name" value="LIM"/>
    <property type="match status" value="1"/>
</dbReference>
<dbReference type="SMART" id="SM00132">
    <property type="entry name" value="LIM"/>
    <property type="match status" value="1"/>
</dbReference>
<dbReference type="PANTHER" id="PTHR24219:SF4">
    <property type="entry name" value="LIM DOMAIN-CONTAINING PROTEIN JUB"/>
    <property type="match status" value="1"/>
</dbReference>
<dbReference type="GO" id="GO:0007010">
    <property type="term" value="P:cytoskeleton organization"/>
    <property type="evidence" value="ECO:0007669"/>
    <property type="project" value="TreeGrafter"/>
</dbReference>
<keyword evidence="3" id="KW-0440">LIM domain</keyword>
<reference evidence="5" key="2">
    <citation type="submission" date="2025-09" db="UniProtKB">
        <authorList>
            <consortium name="Ensembl"/>
        </authorList>
    </citation>
    <scope>IDENTIFICATION</scope>
</reference>
<dbReference type="GO" id="GO:0005667">
    <property type="term" value="C:transcription regulator complex"/>
    <property type="evidence" value="ECO:0007669"/>
    <property type="project" value="TreeGrafter"/>
</dbReference>
<evidence type="ECO:0000259" key="4">
    <source>
        <dbReference type="SMART" id="SM00132"/>
    </source>
</evidence>
<dbReference type="GO" id="GO:0035331">
    <property type="term" value="P:negative regulation of hippo signaling"/>
    <property type="evidence" value="ECO:0007669"/>
    <property type="project" value="TreeGrafter"/>
</dbReference>
<dbReference type="SUPFAM" id="SSF57716">
    <property type="entry name" value="Glucocorticoid receptor-like (DNA-binding domain)"/>
    <property type="match status" value="1"/>
</dbReference>
<evidence type="ECO:0000256" key="2">
    <source>
        <dbReference type="ARBA" id="ARBA00022833"/>
    </source>
</evidence>
<feature type="domain" description="LIM zinc-binding" evidence="4">
    <location>
        <begin position="11"/>
        <end position="55"/>
    </location>
</feature>
<dbReference type="Ensembl" id="ENSSANT00000058262.1">
    <property type="protein sequence ID" value="ENSSANP00000054766.1"/>
    <property type="gene ID" value="ENSSANG00000027429.1"/>
</dbReference>
<dbReference type="InterPro" id="IPR047172">
    <property type="entry name" value="Ajuba-like"/>
</dbReference>
<evidence type="ECO:0000256" key="3">
    <source>
        <dbReference type="ARBA" id="ARBA00023038"/>
    </source>
</evidence>
<dbReference type="PANTHER" id="PTHR24219">
    <property type="entry name" value="LIM DOMAIN-CONTAINING PROTEIN JUB"/>
    <property type="match status" value="1"/>
</dbReference>
<dbReference type="GO" id="GO:0046872">
    <property type="term" value="F:metal ion binding"/>
    <property type="evidence" value="ECO:0007669"/>
    <property type="project" value="UniProtKB-KW"/>
</dbReference>
<dbReference type="AlphaFoldDB" id="A0A671PA05"/>
<evidence type="ECO:0000313" key="6">
    <source>
        <dbReference type="Proteomes" id="UP000472260"/>
    </source>
</evidence>
<evidence type="ECO:0000256" key="1">
    <source>
        <dbReference type="ARBA" id="ARBA00022723"/>
    </source>
</evidence>
<organism evidence="5 6">
    <name type="scientific">Sinocyclocheilus anshuiensis</name>
    <dbReference type="NCBI Taxonomy" id="1608454"/>
    <lineage>
        <taxon>Eukaryota</taxon>
        <taxon>Metazoa</taxon>
        <taxon>Chordata</taxon>
        <taxon>Craniata</taxon>
        <taxon>Vertebrata</taxon>
        <taxon>Euteleostomi</taxon>
        <taxon>Actinopterygii</taxon>
        <taxon>Neopterygii</taxon>
        <taxon>Teleostei</taxon>
        <taxon>Ostariophysi</taxon>
        <taxon>Cypriniformes</taxon>
        <taxon>Cyprinidae</taxon>
        <taxon>Cyprininae</taxon>
        <taxon>Sinocyclocheilus</taxon>
    </lineage>
</organism>
<keyword evidence="1" id="KW-0479">Metal-binding</keyword>
<dbReference type="Proteomes" id="UP000472260">
    <property type="component" value="Unassembled WGS sequence"/>
</dbReference>
<proteinExistence type="predicted"/>
<keyword evidence="6" id="KW-1185">Reference proteome</keyword>
<reference evidence="5" key="1">
    <citation type="submission" date="2025-08" db="UniProtKB">
        <authorList>
            <consortium name="Ensembl"/>
        </authorList>
    </citation>
    <scope>IDENTIFICATION</scope>
</reference>